<reference evidence="1 2" key="1">
    <citation type="journal article" date="2021" name="Front. Genet.">
        <title>Chromosome-Level Genome Assembly Reveals Significant Gene Expansion in the Toll and IMD Signaling Pathways of Dendrolimus kikuchii.</title>
        <authorList>
            <person name="Zhou J."/>
            <person name="Wu P."/>
            <person name="Xiong Z."/>
            <person name="Liu N."/>
            <person name="Zhao N."/>
            <person name="Ji M."/>
            <person name="Qiu Y."/>
            <person name="Yang B."/>
        </authorList>
    </citation>
    <scope>NUCLEOTIDE SEQUENCE [LARGE SCALE GENOMIC DNA]</scope>
    <source>
        <strain evidence="1">Ann1</strain>
    </source>
</reference>
<organism evidence="1 2">
    <name type="scientific">Dendrolimus kikuchii</name>
    <dbReference type="NCBI Taxonomy" id="765133"/>
    <lineage>
        <taxon>Eukaryota</taxon>
        <taxon>Metazoa</taxon>
        <taxon>Ecdysozoa</taxon>
        <taxon>Arthropoda</taxon>
        <taxon>Hexapoda</taxon>
        <taxon>Insecta</taxon>
        <taxon>Pterygota</taxon>
        <taxon>Neoptera</taxon>
        <taxon>Endopterygota</taxon>
        <taxon>Lepidoptera</taxon>
        <taxon>Glossata</taxon>
        <taxon>Ditrysia</taxon>
        <taxon>Bombycoidea</taxon>
        <taxon>Lasiocampidae</taxon>
        <taxon>Dendrolimus</taxon>
    </lineage>
</organism>
<name>A0ACC1CRG6_9NEOP</name>
<dbReference type="Proteomes" id="UP000824533">
    <property type="component" value="Linkage Group LG18"/>
</dbReference>
<accession>A0ACC1CRG6</accession>
<proteinExistence type="predicted"/>
<protein>
    <submittedName>
        <fullName evidence="1">Uncharacterized protein</fullName>
    </submittedName>
</protein>
<dbReference type="EMBL" id="CM034404">
    <property type="protein sequence ID" value="KAJ0173994.1"/>
    <property type="molecule type" value="Genomic_DNA"/>
</dbReference>
<keyword evidence="2" id="KW-1185">Reference proteome</keyword>
<evidence type="ECO:0000313" key="2">
    <source>
        <dbReference type="Proteomes" id="UP000824533"/>
    </source>
</evidence>
<gene>
    <name evidence="1" type="ORF">K1T71_010140</name>
</gene>
<sequence length="641" mass="71886">MSRWGEALGRGASAQFARVGRMRRALVILAAVACTAAALLYWRQQTDEGMHRPLHSLYAGVEPQWSWICQQDRCERFLASETNVLQSLPTCNMLCSSTQLWPQPTGRVSLATAAVPVRANGFSLHVIASPSSLVTEHLHEAFALFKEDLTKLERSAGSDSRRGDIGYTRNVLVHIFVNGTGDPRLRLDTDESYKLSLKPAGHNLVVDITAHSFPGARHGFETLSQIIWLDPYAGSLLILEAATINDAPKFSYRGLLLDTARNYFPVNEIIRTIDAMASCKLNTFHWHVSDSQSFPLKLDSAPQLAQYGAYGPGAIYTVEDVKAIVRRAKLRGIRVLIEVDAPAHVGRAWTWGPSAGLGHLAHCVELEPWSTWCGEPPCGQLNPKNPHVYELLERIYAEIIQLTGVDDIFHLGGDEVSERCWSQHFNDTDPMDLWLEFTKKAMHSLERANGGRAPEMTLLWSSRLTRTPYLEKLDKKRYGIHIWGASQWQESRAVLDAGYRSIISHVDAWYLDCGFGSWRDSSDGHCGPYRSWQQVYEHRPWIEEGPSLTAGMPGVEPASPWRIEGGATCQWTEQLGPGGLDARVWPRTAAVAERLWSDSNERAEADVYLRLDTHRTRMVARGVRAAPLWPRWCSHNPHQCL</sequence>
<comment type="caution">
    <text evidence="1">The sequence shown here is derived from an EMBL/GenBank/DDBJ whole genome shotgun (WGS) entry which is preliminary data.</text>
</comment>
<evidence type="ECO:0000313" key="1">
    <source>
        <dbReference type="EMBL" id="KAJ0173994.1"/>
    </source>
</evidence>